<organism evidence="2 3">
    <name type="scientific">Fundidesulfovibrio magnetotacticus</name>
    <dbReference type="NCBI Taxonomy" id="2730080"/>
    <lineage>
        <taxon>Bacteria</taxon>
        <taxon>Pseudomonadati</taxon>
        <taxon>Thermodesulfobacteriota</taxon>
        <taxon>Desulfovibrionia</taxon>
        <taxon>Desulfovibrionales</taxon>
        <taxon>Desulfovibrionaceae</taxon>
        <taxon>Fundidesulfovibrio</taxon>
    </lineage>
</organism>
<dbReference type="Pfam" id="PF09704">
    <property type="entry name" value="Cas_Cas5d"/>
    <property type="match status" value="1"/>
</dbReference>
<dbReference type="GO" id="GO:0043571">
    <property type="term" value="P:maintenance of CRISPR repeat elements"/>
    <property type="evidence" value="ECO:0007669"/>
    <property type="project" value="InterPro"/>
</dbReference>
<evidence type="ECO:0000256" key="1">
    <source>
        <dbReference type="ARBA" id="ARBA00023118"/>
    </source>
</evidence>
<keyword evidence="1" id="KW-0051">Antiviral defense</keyword>
<evidence type="ECO:0000313" key="3">
    <source>
        <dbReference type="Proteomes" id="UP000494245"/>
    </source>
</evidence>
<dbReference type="InterPro" id="IPR021124">
    <property type="entry name" value="CRISPR-assoc_prot_Cas5"/>
</dbReference>
<proteinExistence type="predicted"/>
<dbReference type="InterPro" id="IPR010147">
    <property type="entry name" value="CRISPR-assoc_prot_CasD"/>
</dbReference>
<sequence length="246" mass="27227">MALYLTFQLYGPLQAYGLVAVGEVRLSASHPTRSAVFGLLGAALGVRREEEERLTVLADSYDLAVRTDLPGTPLLDFHTVQTPPERRNRVYRTRSDELGGLLGEDEEPYTILSRRGYLCDACFTACLRVRGDAPPHTLEALAEALRRPAFTPYLGRKSCPPGLPFHPQVGEHAGFEEALAVYGLHRELHDRLRRPDATTAHLDTAEDSGALVRDLTAHHGRRLFVERREASRDIPAAKPRGGDDVL</sequence>
<name>A0A6V8LRX0_9BACT</name>
<dbReference type="NCBIfam" id="TIGR01868">
    <property type="entry name" value="casD_Cas5e"/>
    <property type="match status" value="1"/>
</dbReference>
<dbReference type="Proteomes" id="UP000494245">
    <property type="component" value="Unassembled WGS sequence"/>
</dbReference>
<dbReference type="InterPro" id="IPR013422">
    <property type="entry name" value="CRISPR-assoc_prot_Cas5_N"/>
</dbReference>
<dbReference type="Gene3D" id="3.30.70.2660">
    <property type="match status" value="1"/>
</dbReference>
<reference evidence="2 3" key="1">
    <citation type="submission" date="2020-04" db="EMBL/GenBank/DDBJ databases">
        <authorList>
            <consortium name="Desulfovibrio sp. FSS-1 genome sequencing consortium"/>
            <person name="Shimoshige H."/>
            <person name="Kobayashi H."/>
            <person name="Maekawa T."/>
        </authorList>
    </citation>
    <scope>NUCLEOTIDE SEQUENCE [LARGE SCALE GENOMIC DNA]</scope>
    <source>
        <strain evidence="2 3">SIID29052-01</strain>
    </source>
</reference>
<dbReference type="EMBL" id="BLTE01000004">
    <property type="protein sequence ID" value="GFK93301.1"/>
    <property type="molecule type" value="Genomic_DNA"/>
</dbReference>
<protein>
    <submittedName>
        <fullName evidence="2">CRISPR system Cascade subunit CasD</fullName>
    </submittedName>
</protein>
<comment type="caution">
    <text evidence="2">The sequence shown here is derived from an EMBL/GenBank/DDBJ whole genome shotgun (WGS) entry which is preliminary data.</text>
</comment>
<dbReference type="NCBIfam" id="TIGR02593">
    <property type="entry name" value="CRISPR_cas5"/>
    <property type="match status" value="1"/>
</dbReference>
<dbReference type="RefSeq" id="WP_173082208.1">
    <property type="nucleotide sequence ID" value="NZ_BLTE01000004.1"/>
</dbReference>
<keyword evidence="3" id="KW-1185">Reference proteome</keyword>
<dbReference type="GO" id="GO:0003723">
    <property type="term" value="F:RNA binding"/>
    <property type="evidence" value="ECO:0007669"/>
    <property type="project" value="InterPro"/>
</dbReference>
<dbReference type="AlphaFoldDB" id="A0A6V8LRX0"/>
<dbReference type="GO" id="GO:0051607">
    <property type="term" value="P:defense response to virus"/>
    <property type="evidence" value="ECO:0007669"/>
    <property type="project" value="UniProtKB-KW"/>
</dbReference>
<gene>
    <name evidence="2" type="primary">casD</name>
    <name evidence="2" type="ORF">NNJEOMEG_01132</name>
</gene>
<accession>A0A6V8LRX0</accession>
<dbReference type="CDD" id="cd09645">
    <property type="entry name" value="Cas5_I-E"/>
    <property type="match status" value="1"/>
</dbReference>
<evidence type="ECO:0000313" key="2">
    <source>
        <dbReference type="EMBL" id="GFK93301.1"/>
    </source>
</evidence>
<reference evidence="2 3" key="2">
    <citation type="submission" date="2020-05" db="EMBL/GenBank/DDBJ databases">
        <title>Draft genome sequence of Desulfovibrio sp. strainFSS-1.</title>
        <authorList>
            <person name="Shimoshige H."/>
            <person name="Kobayashi H."/>
            <person name="Maekawa T."/>
        </authorList>
    </citation>
    <scope>NUCLEOTIDE SEQUENCE [LARGE SCALE GENOMIC DNA]</scope>
    <source>
        <strain evidence="2 3">SIID29052-01</strain>
    </source>
</reference>